<evidence type="ECO:0000256" key="2">
    <source>
        <dbReference type="ARBA" id="ARBA00012759"/>
    </source>
</evidence>
<dbReference type="PANTHER" id="PTHR13367:SF34">
    <property type="match status" value="1"/>
</dbReference>
<evidence type="ECO:0000256" key="5">
    <source>
        <dbReference type="ARBA" id="ARBA00022801"/>
    </source>
</evidence>
<dbReference type="PANTHER" id="PTHR13367">
    <property type="entry name" value="UBIQUITIN THIOESTERASE"/>
    <property type="match status" value="1"/>
</dbReference>
<evidence type="ECO:0000256" key="3">
    <source>
        <dbReference type="ARBA" id="ARBA00022670"/>
    </source>
</evidence>
<keyword evidence="6" id="KW-0788">Thiol protease</keyword>
<gene>
    <name evidence="7" type="ORF">Moror_6147</name>
</gene>
<name>V2WVB8_MONRO</name>
<accession>V2WVB8</accession>
<protein>
    <recommendedName>
        <fullName evidence="2">ubiquitinyl hydrolase 1</fullName>
        <ecNumber evidence="2">3.4.19.12</ecNumber>
    </recommendedName>
</protein>
<organism evidence="7 8">
    <name type="scientific">Moniliophthora roreri (strain MCA 2997)</name>
    <name type="common">Cocoa frosty pod rot fungus</name>
    <name type="synonym">Crinipellis roreri</name>
    <dbReference type="NCBI Taxonomy" id="1381753"/>
    <lineage>
        <taxon>Eukaryota</taxon>
        <taxon>Fungi</taxon>
        <taxon>Dikarya</taxon>
        <taxon>Basidiomycota</taxon>
        <taxon>Agaricomycotina</taxon>
        <taxon>Agaricomycetes</taxon>
        <taxon>Agaricomycetidae</taxon>
        <taxon>Agaricales</taxon>
        <taxon>Marasmiineae</taxon>
        <taxon>Marasmiaceae</taxon>
        <taxon>Moniliophthora</taxon>
    </lineage>
</organism>
<dbReference type="STRING" id="1381753.V2WVB8"/>
<evidence type="ECO:0000256" key="4">
    <source>
        <dbReference type="ARBA" id="ARBA00022786"/>
    </source>
</evidence>
<dbReference type="AlphaFoldDB" id="V2WVB8"/>
<keyword evidence="5" id="KW-0378">Hydrolase</keyword>
<keyword evidence="4" id="KW-0833">Ubl conjugation pathway</keyword>
<dbReference type="HOGENOM" id="CLU_044867_0_0_1"/>
<dbReference type="GO" id="GO:0004843">
    <property type="term" value="F:cysteine-type deubiquitinase activity"/>
    <property type="evidence" value="ECO:0007669"/>
    <property type="project" value="UniProtKB-EC"/>
</dbReference>
<reference evidence="7 8" key="1">
    <citation type="journal article" date="2014" name="BMC Genomics">
        <title>Genome and secretome analysis of the hemibiotrophic fungal pathogen, Moniliophthora roreri, which causes frosty pod rot disease of cacao: mechanisms of the biotrophic and necrotrophic phases.</title>
        <authorList>
            <person name="Meinhardt L.W."/>
            <person name="Costa G.G.L."/>
            <person name="Thomazella D.P.T."/>
            <person name="Teixeira P.J.P.L."/>
            <person name="Carazzolle M.F."/>
            <person name="Schuster S.C."/>
            <person name="Carlson J.E."/>
            <person name="Guiltinan M.J."/>
            <person name="Mieczkowski P."/>
            <person name="Farmer A."/>
            <person name="Ramaraj T."/>
            <person name="Crozier J."/>
            <person name="Davis R.E."/>
            <person name="Shao J."/>
            <person name="Melnick R.L."/>
            <person name="Pereira G.A.G."/>
            <person name="Bailey B.A."/>
        </authorList>
    </citation>
    <scope>NUCLEOTIDE SEQUENCE [LARGE SCALE GENOMIC DNA]</scope>
    <source>
        <strain evidence="7 8">MCA 2997</strain>
    </source>
</reference>
<comment type="caution">
    <text evidence="7">The sequence shown here is derived from an EMBL/GenBank/DDBJ whole genome shotgun (WGS) entry which is preliminary data.</text>
</comment>
<dbReference type="InterPro" id="IPR051346">
    <property type="entry name" value="OTU_Deubiquitinase"/>
</dbReference>
<dbReference type="EC" id="3.4.19.12" evidence="2"/>
<evidence type="ECO:0000256" key="1">
    <source>
        <dbReference type="ARBA" id="ARBA00000707"/>
    </source>
</evidence>
<keyword evidence="8" id="KW-1185">Reference proteome</keyword>
<dbReference type="GO" id="GO:0006508">
    <property type="term" value="P:proteolysis"/>
    <property type="evidence" value="ECO:0007669"/>
    <property type="project" value="UniProtKB-KW"/>
</dbReference>
<dbReference type="Proteomes" id="UP000017559">
    <property type="component" value="Unassembled WGS sequence"/>
</dbReference>
<evidence type="ECO:0000256" key="6">
    <source>
        <dbReference type="ARBA" id="ARBA00022807"/>
    </source>
</evidence>
<evidence type="ECO:0000313" key="7">
    <source>
        <dbReference type="EMBL" id="ESK84501.1"/>
    </source>
</evidence>
<proteinExistence type="predicted"/>
<dbReference type="EMBL" id="AWSO01001289">
    <property type="protein sequence ID" value="ESK84501.1"/>
    <property type="molecule type" value="Genomic_DNA"/>
</dbReference>
<dbReference type="OrthoDB" id="3182339at2759"/>
<dbReference type="KEGG" id="mrr:Moror_6147"/>
<evidence type="ECO:0000313" key="8">
    <source>
        <dbReference type="Proteomes" id="UP000017559"/>
    </source>
</evidence>
<keyword evidence="3" id="KW-0645">Protease</keyword>
<comment type="catalytic activity">
    <reaction evidence="1">
        <text>Thiol-dependent hydrolysis of ester, thioester, amide, peptide and isopeptide bonds formed by the C-terminal Gly of ubiquitin (a 76-residue protein attached to proteins as an intracellular targeting signal).</text>
        <dbReference type="EC" id="3.4.19.12"/>
    </reaction>
</comment>
<sequence>MHTRGTDLQLPVNWRACVTLGPNVTKDRLVQGCMRMRKLGYGQSVMFVAPHEIDRVIRERAKKSVTDRITNLDVLRWAINETCQDIEHHVPHWVQQGTDFIARNKVWDPDLLLSSNPSQILQSSWLRPEARTLQEMYMGAPSNTSNLSEMASEIRERCQFLGVTTIIDPRAEEEKEREVDHKVEREINHEIERETQIERPQKANAAVHHLHEHVKSFIKTGQIPPHSPAFSPVFTSLRDGVSELHRFQDCLSSKSRIELLATTDFLTTVRTTSYGNGDYIRPVNWLVSGKDGVLVVLSPYEVNQLLPSIRKSKNVNLHIYTPRTTQFMKSIDDLKLYCIPSLPSSWKGPSQTILDLLNLAAGQLYFPDYEAYLRVCALLGICTPEDQKEVDMYVQSDGFIGPESRVGRVKGACLFYKSPLPYLKVLTGFRRKGQTYAPTHLGKILHTRFLQKDAF</sequence>